<sequence>MITGNGAAAWGARLARVEIIPNFPITPQTAIIEEISLWIASGKMDADFLPMESEHSVQSALAAASSVGTRVFSATSSQGLMLMTEMMFVTSGLRLPVIMVNVSRGLSAPITLWSDHNDVLVQRDSGWLQIFCSNNQEVLDSVVMGYKIAENSNVLLPMLINLDGFTLSATREPVEIPGQDEIDDFLPAYNPKHTILDPKEPMSMGGVVFNEYMYFRSQQRMAMCNSKDIITAVCAEWEKMTGRGWGRGLVEPYCLEDSERVLVICGSESAILKYTVDKLRAKGEKVGMLRLRTMRPFPCEEIVDALSDVEKIGVIDQDISPGSGGIIATEVKACLGRGVTSFIAGLGGRRIGAEKYEKIFGRLGRDVEEWIF</sequence>
<reference evidence="1" key="1">
    <citation type="submission" date="2018-01" db="EMBL/GenBank/DDBJ databases">
        <authorList>
            <person name="Krukenberg V."/>
        </authorList>
    </citation>
    <scope>NUCLEOTIDE SEQUENCE</scope>
    <source>
        <strain evidence="1">E20ANME2</strain>
    </source>
</reference>
<gene>
    <name evidence="1" type="primary">porA</name>
    <name evidence="1" type="ORF">C4B59_09960</name>
</gene>
<proteinExistence type="predicted"/>
<protein>
    <submittedName>
        <fullName evidence="1">Pyruvate ferredoxin oxidoreductase</fullName>
    </submittedName>
</protein>
<comment type="caution">
    <text evidence="1">The sequence shown here is derived from an EMBL/GenBank/DDBJ whole genome shotgun (WGS) entry which is preliminary data.</text>
</comment>
<organism evidence="1 2">
    <name type="scientific">Candidatus Methanogaster sp</name>
    <dbReference type="NCBI Taxonomy" id="3386292"/>
    <lineage>
        <taxon>Archaea</taxon>
        <taxon>Methanobacteriati</taxon>
        <taxon>Methanobacteriota</taxon>
        <taxon>Stenosarchaea group</taxon>
        <taxon>Methanomicrobia</taxon>
        <taxon>Methanosarcinales</taxon>
        <taxon>ANME-2 cluster</taxon>
        <taxon>Candidatus Methanogasteraceae</taxon>
        <taxon>Candidatus Methanogaster</taxon>
    </lineage>
</organism>
<dbReference type="Proteomes" id="UP000248329">
    <property type="component" value="Unassembled WGS sequence"/>
</dbReference>
<evidence type="ECO:0000313" key="1">
    <source>
        <dbReference type="EMBL" id="PXF60034.1"/>
    </source>
</evidence>
<accession>A0AC61L2C9</accession>
<dbReference type="EMBL" id="PQXF01000019">
    <property type="protein sequence ID" value="PXF60034.1"/>
    <property type="molecule type" value="Genomic_DNA"/>
</dbReference>
<evidence type="ECO:0000313" key="2">
    <source>
        <dbReference type="Proteomes" id="UP000248329"/>
    </source>
</evidence>
<keyword evidence="1" id="KW-0670">Pyruvate</keyword>
<name>A0AC61L2C9_9EURY</name>